<name>Q9STZ5_ARATH</name>
<feature type="domain" description="DUF1299" evidence="2">
    <location>
        <begin position="441"/>
        <end position="487"/>
    </location>
</feature>
<dbReference type="AlphaFoldDB" id="Q9STZ5"/>
<feature type="compositionally biased region" description="Basic and acidic residues" evidence="1">
    <location>
        <begin position="361"/>
        <end position="379"/>
    </location>
</feature>
<feature type="compositionally biased region" description="Basic and acidic residues" evidence="1">
    <location>
        <begin position="516"/>
        <end position="538"/>
    </location>
</feature>
<feature type="compositionally biased region" description="Acidic residues" evidence="1">
    <location>
        <begin position="437"/>
        <end position="448"/>
    </location>
</feature>
<reference key="3">
    <citation type="journal article" date="2000" name="Nature">
        <title>Sequence and analysis of chromosome 3 of the plant Arabidopsis thaliana.</title>
        <authorList>
            <consortium name="European Union Chromosome 3 Arabidopsis Sequencing Consortium"/>
            <consortium name="Institute for Genomic Research"/>
            <consortium name="Kazusa DNA Research Institute"/>
            <person name="Salanoubat M."/>
            <person name="Lemcke K."/>
            <person name="Rieger M."/>
            <person name="Ansorge W."/>
            <person name="Unseld M."/>
            <person name="Fartmann B."/>
            <person name="Valle G."/>
            <person name="Blocker H."/>
            <person name="Perez-Alonso M."/>
            <person name="Obermaier B."/>
            <person name="Delseny M."/>
            <person name="Boutry M."/>
            <person name="Grivell L.A."/>
            <person name="Mache R."/>
            <person name="Puigdomenech P."/>
            <person name="De Simone V."/>
            <person name="Choisne N."/>
            <person name="Artiguenave F."/>
            <person name="Robert C."/>
            <person name="Brottier P."/>
            <person name="Wincker P."/>
            <person name="Cattolico L."/>
            <person name="Weissenbach J."/>
            <person name="Saurin W."/>
            <person name="Quetier F."/>
            <person name="Schafer M."/>
            <person name="Muller-Auer S."/>
            <person name="Gabel C."/>
            <person name="Fuchs M."/>
            <person name="Benes V."/>
            <person name="Wurmbach E."/>
            <person name="Drzonek H."/>
            <person name="Erfle H."/>
            <person name="Jordan N."/>
            <person name="Bangert S."/>
            <person name="Wiedelmann R."/>
            <person name="Kranz H."/>
            <person name="Voss H."/>
            <person name="Holland R."/>
            <person name="Brandt P."/>
            <person name="Nyakatura G."/>
            <person name="Vezzi A."/>
            <person name="D'Angelo M."/>
            <person name="Pallavicini A."/>
            <person name="Toppo S."/>
            <person name="Simionati B."/>
            <person name="Conrad A."/>
            <person name="Hornischer K."/>
            <person name="Kauer G."/>
            <person name="Lohnert T.H."/>
            <person name="Nordsiek G."/>
            <person name="Reichelt J."/>
            <person name="Scharfe M."/>
            <person name="Schon O."/>
            <person name="Bargues M."/>
            <person name="Terol J."/>
            <person name="Climent J."/>
            <person name="Navarro P."/>
            <person name="Collado C."/>
            <person name="Perez-Perez A."/>
            <person name="Ottenwalder B."/>
            <person name="Duchemin D."/>
            <person name="Cooke R."/>
            <person name="Laudie M."/>
            <person name="Berger-Llauro C."/>
            <person name="Purnelle B."/>
            <person name="Masuy D."/>
            <person name="de Haan M."/>
            <person name="Maarse A.C."/>
            <person name="Alcaraz J.P."/>
            <person name="Cottet A."/>
            <person name="Casacuberta E."/>
            <person name="Monfort A."/>
            <person name="Argiriou A."/>
            <person name="flores M."/>
            <person name="Liguori R."/>
            <person name="Vitale D."/>
            <person name="Mannhaupt G."/>
            <person name="Haase D."/>
            <person name="Schoof H."/>
            <person name="Rudd S."/>
            <person name="Zaccaria P."/>
            <person name="Mewes H.W."/>
            <person name="Mayer K.F."/>
            <person name="Kaul S."/>
            <person name="Town C.D."/>
            <person name="Koo H.L."/>
            <person name="Tallon L.J."/>
            <person name="Jenkins J."/>
            <person name="Rooney T."/>
            <person name="Rizzo M."/>
            <person name="Walts A."/>
            <person name="Utterback T."/>
            <person name="Fujii C.Y."/>
            <person name="Shea T.P."/>
            <person name="Creasy T.H."/>
            <person name="Haas B."/>
            <person name="Maiti R."/>
            <person name="Wu D."/>
            <person name="Peterson J."/>
            <person name="Van Aken S."/>
            <person name="Pai G."/>
            <person name="Militscher J."/>
            <person name="Sellers P."/>
            <person name="Gill J.E."/>
            <person name="Feldblyum T.V."/>
            <person name="Preuss D."/>
            <person name="Lin X."/>
            <person name="Nierman W.C."/>
            <person name="Salzberg S.L."/>
            <person name="White O."/>
            <person name="Venter J.C."/>
            <person name="Fraser C.M."/>
            <person name="Kaneko T."/>
            <person name="Nakamura Y."/>
            <person name="Sato S."/>
            <person name="Kato T."/>
            <person name="Asamizu E."/>
            <person name="Sasamoto S."/>
            <person name="Kimura T."/>
            <person name="Idesawa K."/>
            <person name="Kawashima K."/>
            <person name="Kishida Y."/>
            <person name="Kiyokawa C."/>
            <person name="Kohara M."/>
            <person name="Matsumoto M."/>
            <person name="Matsuno A."/>
            <person name="Muraki A."/>
            <person name="Nakayama S."/>
            <person name="Nakazaki N."/>
            <person name="Shinpo S."/>
            <person name="Takeuchi C."/>
            <person name="Wada T."/>
            <person name="Watanabe A."/>
            <person name="Yamada M."/>
            <person name="Yasuda M."/>
            <person name="Tabata S."/>
        </authorList>
    </citation>
    <scope>NUCLEOTIDE SEQUENCE [LARGE SCALE GENOMIC DNA]</scope>
    <source>
        <strain>cv. Columbia</strain>
    </source>
</reference>
<feature type="compositionally biased region" description="Acidic residues" evidence="1">
    <location>
        <begin position="306"/>
        <end position="319"/>
    </location>
</feature>
<reference evidence="4" key="1">
    <citation type="submission" date="1999-07" db="EMBL/GenBank/DDBJ databases">
        <authorList>
            <person name="Choisne N."/>
            <person name="Robert C."/>
            <person name="Brottier P."/>
            <person name="Wincker P."/>
            <person name="Cattolico L."/>
            <person name="Artiguenave F."/>
            <person name="Saurin W."/>
            <person name="Weissenbach J."/>
            <person name="Mewes H.W."/>
            <person name="Mayer K.F.X."/>
            <person name="Lemcke K."/>
            <person name="Schueller C."/>
            <person name="Quetier F."/>
            <person name="Salanoubat M."/>
        </authorList>
    </citation>
    <scope>NUCLEOTIDE SEQUENCE</scope>
</reference>
<dbReference type="PIR" id="T12976">
    <property type="entry name" value="T12976"/>
</dbReference>
<evidence type="ECO:0000259" key="3">
    <source>
        <dbReference type="Pfam" id="PF09331"/>
    </source>
</evidence>
<feature type="compositionally biased region" description="Basic and acidic residues" evidence="1">
    <location>
        <begin position="291"/>
        <end position="305"/>
    </location>
</feature>
<dbReference type="SUPFAM" id="SSF46565">
    <property type="entry name" value="Chaperone J-domain"/>
    <property type="match status" value="1"/>
</dbReference>
<protein>
    <submittedName>
        <fullName evidence="4">Uncharacterized protein T21L8.20</fullName>
    </submittedName>
</protein>
<feature type="region of interest" description="Disordered" evidence="1">
    <location>
        <begin position="290"/>
        <end position="560"/>
    </location>
</feature>
<dbReference type="InterPro" id="IPR015410">
    <property type="entry name" value="DUF1985"/>
</dbReference>
<accession>Q9STZ5</accession>
<dbReference type="Pfam" id="PF06975">
    <property type="entry name" value="DUF1299"/>
    <property type="match status" value="2"/>
</dbReference>
<evidence type="ECO:0000256" key="1">
    <source>
        <dbReference type="SAM" id="MobiDB-lite"/>
    </source>
</evidence>
<reference evidence="4" key="2">
    <citation type="submission" date="1999-07" db="EMBL/GenBank/DDBJ databases">
        <authorList>
            <person name="EU Arabidopsis sequencing project"/>
        </authorList>
    </citation>
    <scope>NUCLEOTIDE SEQUENCE</scope>
</reference>
<organism evidence="4">
    <name type="scientific">Arabidopsis thaliana</name>
    <name type="common">Mouse-ear cress</name>
    <dbReference type="NCBI Taxonomy" id="3702"/>
    <lineage>
        <taxon>Eukaryota</taxon>
        <taxon>Viridiplantae</taxon>
        <taxon>Streptophyta</taxon>
        <taxon>Embryophyta</taxon>
        <taxon>Tracheophyta</taxon>
        <taxon>Spermatophyta</taxon>
        <taxon>Magnoliopsida</taxon>
        <taxon>eudicotyledons</taxon>
        <taxon>Gunneridae</taxon>
        <taxon>Pentapetalae</taxon>
        <taxon>rosids</taxon>
        <taxon>malvids</taxon>
        <taxon>Brassicales</taxon>
        <taxon>Brassicaceae</taxon>
        <taxon>Camelineae</taxon>
        <taxon>Arabidopsis</taxon>
    </lineage>
</organism>
<gene>
    <name evidence="4" type="primary">T21L8.20</name>
</gene>
<dbReference type="Gene3D" id="1.10.287.110">
    <property type="entry name" value="DnaJ domain"/>
    <property type="match status" value="1"/>
</dbReference>
<dbReference type="InterPro" id="IPR036869">
    <property type="entry name" value="J_dom_sf"/>
</dbReference>
<sequence>MGTFLGPIVEFAEMDLAFSSHIVHHLLQRRILTNNDKLWFVFADQPMRFSLREFIITTGLPMDDASGSSPNVKRKKKEKWWIKDNQTLKGKQKKDVWINKEMTFLDLTYVLEKRSKKMQPEERLRLAGSLLVEGILLARNPTTMLSIENLKRPTDFEKFCKYPWAQIVYSYLVEVTPIVGVHNHEYEHLVSQKNPEDKDLLDVFDLVIKGYRMSKKDWCQGWIQVEQGHQGRIYHVLKPAIETVVHQSRKRKSMSFGEKVKLVYENCEVLKKKVGRLEGYLGIQRVPASYTREEQKEEDEKKEQEEEKQEEEGKEEELEKVEYRGDERTEKQEIPKQGDEEMEGEEEKQKEEGKEEEEEKVEYRGDEGTEKQEIPKQGDEEMEGEEEKQEEEGKEEEEEKVEYRDHHSTCNVEETEKQENPKQGDEEMEREEGKEENVEEHDEHDETEDQKAYVILSDDEDNGTAPTEKESQPQKEETTEVPKEENVEEHDEHDETEDQEAYVILLDDEDNGTAPTEKESQPQKEEITEVPRETKKDDEDVNQTPLSTQEEEITQGQSSLQTPLTPVMLSKEVMEEIDLKVKKWAKNKLIRDLLSSLEEILWPDSKWQKVKIWDMWNEKKYKLALKKATLLIHPNKLPRAHPEVKYLAEQICKIIMVEKDRATKAKMDLVL</sequence>
<dbReference type="InterPro" id="IPR010725">
    <property type="entry name" value="DUF1299"/>
</dbReference>
<feature type="domain" description="DUF1985" evidence="3">
    <location>
        <begin position="33"/>
        <end position="173"/>
    </location>
</feature>
<feature type="compositionally biased region" description="Acidic residues" evidence="1">
    <location>
        <begin position="380"/>
        <end position="400"/>
    </location>
</feature>
<dbReference type="iPTMnet" id="Q9STZ5"/>
<proteinExistence type="predicted"/>
<feature type="compositionally biased region" description="Basic and acidic residues" evidence="1">
    <location>
        <begin position="467"/>
        <end position="485"/>
    </location>
</feature>
<evidence type="ECO:0000313" key="4">
    <source>
        <dbReference type="EMBL" id="CAB51199.1"/>
    </source>
</evidence>
<feature type="compositionally biased region" description="Acidic residues" evidence="1">
    <location>
        <begin position="486"/>
        <end position="511"/>
    </location>
</feature>
<feature type="compositionally biased region" description="Polar residues" evidence="1">
    <location>
        <begin position="542"/>
        <end position="560"/>
    </location>
</feature>
<evidence type="ECO:0000259" key="2">
    <source>
        <dbReference type="Pfam" id="PF06975"/>
    </source>
</evidence>
<dbReference type="Pfam" id="PF09331">
    <property type="entry name" value="DUF1985"/>
    <property type="match status" value="1"/>
</dbReference>
<feature type="domain" description="DUF1299" evidence="2">
    <location>
        <begin position="490"/>
        <end position="536"/>
    </location>
</feature>
<dbReference type="EMBL" id="AL096860">
    <property type="protein sequence ID" value="CAB51199.1"/>
    <property type="molecule type" value="Genomic_DNA"/>
</dbReference>
<feature type="compositionally biased region" description="Basic and acidic residues" evidence="1">
    <location>
        <begin position="320"/>
        <end position="339"/>
    </location>
</feature>
<feature type="compositionally biased region" description="Basic and acidic residues" evidence="1">
    <location>
        <begin position="401"/>
        <end position="436"/>
    </location>
</feature>
<dbReference type="PANTHER" id="PTHR23172">
    <property type="entry name" value="AUXILIN/CYCLIN G-ASSOCIATED KINASE-RELATED"/>
    <property type="match status" value="1"/>
</dbReference>